<feature type="chain" id="PRO_5004713559" evidence="1">
    <location>
        <begin position="17"/>
        <end position="119"/>
    </location>
</feature>
<sequence>MKLIVFVASLIAGASAAVNVPASSATITPPTDVRRNVAPAFERGNYVALPRASAEANQGGCGSFVFFINNANPSVGLTGILVDFTDDDVLLLGPSLYEEASLGVEGGFSANYNVSPLVG</sequence>
<feature type="signal peptide" evidence="1">
    <location>
        <begin position="1"/>
        <end position="16"/>
    </location>
</feature>
<gene>
    <name evidence="2" type="ORF">Moror_12531</name>
</gene>
<dbReference type="KEGG" id="mrr:Moror_12531"/>
<evidence type="ECO:0000313" key="3">
    <source>
        <dbReference type="Proteomes" id="UP000017559"/>
    </source>
</evidence>
<dbReference type="AlphaFoldDB" id="V2YVG2"/>
<dbReference type="OrthoDB" id="10597816at2759"/>
<accession>V2YVG2</accession>
<reference evidence="2 3" key="1">
    <citation type="journal article" date="2014" name="BMC Genomics">
        <title>Genome and secretome analysis of the hemibiotrophic fungal pathogen, Moniliophthora roreri, which causes frosty pod rot disease of cacao: mechanisms of the biotrophic and necrotrophic phases.</title>
        <authorList>
            <person name="Meinhardt L.W."/>
            <person name="Costa G.G.L."/>
            <person name="Thomazella D.P.T."/>
            <person name="Teixeira P.J.P.L."/>
            <person name="Carazzolle M.F."/>
            <person name="Schuster S.C."/>
            <person name="Carlson J.E."/>
            <person name="Guiltinan M.J."/>
            <person name="Mieczkowski P."/>
            <person name="Farmer A."/>
            <person name="Ramaraj T."/>
            <person name="Crozier J."/>
            <person name="Davis R.E."/>
            <person name="Shao J."/>
            <person name="Melnick R.L."/>
            <person name="Pereira G.A.G."/>
            <person name="Bailey B.A."/>
        </authorList>
    </citation>
    <scope>NUCLEOTIDE SEQUENCE [LARGE SCALE GENOMIC DNA]</scope>
    <source>
        <strain evidence="2 3">MCA 2997</strain>
    </source>
</reference>
<keyword evidence="3" id="KW-1185">Reference proteome</keyword>
<evidence type="ECO:0000256" key="1">
    <source>
        <dbReference type="SAM" id="SignalP"/>
    </source>
</evidence>
<proteinExistence type="predicted"/>
<evidence type="ECO:0000313" key="2">
    <source>
        <dbReference type="EMBL" id="ESK95664.1"/>
    </source>
</evidence>
<name>V2YVG2_MONRO</name>
<dbReference type="EMBL" id="AWSO01000068">
    <property type="protein sequence ID" value="ESK95664.1"/>
    <property type="molecule type" value="Genomic_DNA"/>
</dbReference>
<comment type="caution">
    <text evidence="2">The sequence shown here is derived from an EMBL/GenBank/DDBJ whole genome shotgun (WGS) entry which is preliminary data.</text>
</comment>
<protein>
    <submittedName>
        <fullName evidence="2">Uncharacterized protein</fullName>
    </submittedName>
</protein>
<dbReference type="Proteomes" id="UP000017559">
    <property type="component" value="Unassembled WGS sequence"/>
</dbReference>
<dbReference type="HOGENOM" id="CLU_2062072_0_0_1"/>
<organism evidence="2 3">
    <name type="scientific">Moniliophthora roreri (strain MCA 2997)</name>
    <name type="common">Cocoa frosty pod rot fungus</name>
    <name type="synonym">Crinipellis roreri</name>
    <dbReference type="NCBI Taxonomy" id="1381753"/>
    <lineage>
        <taxon>Eukaryota</taxon>
        <taxon>Fungi</taxon>
        <taxon>Dikarya</taxon>
        <taxon>Basidiomycota</taxon>
        <taxon>Agaricomycotina</taxon>
        <taxon>Agaricomycetes</taxon>
        <taxon>Agaricomycetidae</taxon>
        <taxon>Agaricales</taxon>
        <taxon>Marasmiineae</taxon>
        <taxon>Marasmiaceae</taxon>
        <taxon>Moniliophthora</taxon>
    </lineage>
</organism>
<keyword evidence="1" id="KW-0732">Signal</keyword>